<feature type="disulfide bond" evidence="11">
    <location>
        <begin position="1281"/>
        <end position="1290"/>
    </location>
</feature>
<keyword evidence="9 11" id="KW-1015">Disulfide bond</keyword>
<dbReference type="InterPro" id="IPR000152">
    <property type="entry name" value="EGF-type_Asp/Asn_hydroxyl_site"/>
</dbReference>
<comment type="caution">
    <text evidence="16">The sequence shown here is derived from an EMBL/GenBank/DDBJ whole genome shotgun (WGS) entry which is preliminary data.</text>
</comment>
<dbReference type="FunFam" id="2.10.25.10:FF:000123">
    <property type="entry name" value="Crumbs homolog 1 (Drosophila)"/>
    <property type="match status" value="1"/>
</dbReference>
<dbReference type="GO" id="GO:0035282">
    <property type="term" value="P:segmentation"/>
    <property type="evidence" value="ECO:0007669"/>
    <property type="project" value="UniProtKB-ARBA"/>
</dbReference>
<feature type="domain" description="EGF-like" evidence="15">
    <location>
        <begin position="49"/>
        <end position="87"/>
    </location>
</feature>
<dbReference type="PANTHER" id="PTHR12916:SF4">
    <property type="entry name" value="UNINFLATABLE, ISOFORM C"/>
    <property type="match status" value="1"/>
</dbReference>
<dbReference type="FunFam" id="2.10.25.10:FF:000095">
    <property type="entry name" value="Notch, isoform B"/>
    <property type="match status" value="1"/>
</dbReference>
<dbReference type="Gene3D" id="2.10.25.10">
    <property type="entry name" value="Laminin"/>
    <property type="match status" value="16"/>
</dbReference>
<feature type="domain" description="EGF-like" evidence="15">
    <location>
        <begin position="1099"/>
        <end position="1135"/>
    </location>
</feature>
<evidence type="ECO:0000256" key="6">
    <source>
        <dbReference type="ARBA" id="ARBA00022737"/>
    </source>
</evidence>
<feature type="transmembrane region" description="Helical" evidence="12">
    <location>
        <begin position="1302"/>
        <end position="1328"/>
    </location>
</feature>
<dbReference type="FunFam" id="2.10.25.10:FF:000246">
    <property type="entry name" value="EGF-like repeat and discoidin I-like domain-containing protein 3"/>
    <property type="match status" value="1"/>
</dbReference>
<dbReference type="GO" id="GO:0005509">
    <property type="term" value="F:calcium ion binding"/>
    <property type="evidence" value="ECO:0007669"/>
    <property type="project" value="InterPro"/>
</dbReference>
<dbReference type="Pfam" id="PF07645">
    <property type="entry name" value="EGF_CA"/>
    <property type="match status" value="1"/>
</dbReference>
<dbReference type="InterPro" id="IPR013032">
    <property type="entry name" value="EGF-like_CS"/>
</dbReference>
<dbReference type="GO" id="GO:0050877">
    <property type="term" value="P:nervous system process"/>
    <property type="evidence" value="ECO:0007669"/>
    <property type="project" value="UniProtKB-ARBA"/>
</dbReference>
<evidence type="ECO:0000259" key="15">
    <source>
        <dbReference type="PROSITE" id="PS50026"/>
    </source>
</evidence>
<organism evidence="16 17">
    <name type="scientific">Eleutherodactylus coqui</name>
    <name type="common">Puerto Rican coqui</name>
    <dbReference type="NCBI Taxonomy" id="57060"/>
    <lineage>
        <taxon>Eukaryota</taxon>
        <taxon>Metazoa</taxon>
        <taxon>Chordata</taxon>
        <taxon>Craniata</taxon>
        <taxon>Vertebrata</taxon>
        <taxon>Euteleostomi</taxon>
        <taxon>Amphibia</taxon>
        <taxon>Batrachia</taxon>
        <taxon>Anura</taxon>
        <taxon>Neobatrachia</taxon>
        <taxon>Hyloidea</taxon>
        <taxon>Eleutherodactylidae</taxon>
        <taxon>Eleutherodactylinae</taxon>
        <taxon>Eleutherodactylus</taxon>
        <taxon>Eleutherodactylus</taxon>
    </lineage>
</organism>
<feature type="disulfide bond" evidence="11">
    <location>
        <begin position="1125"/>
        <end position="1134"/>
    </location>
</feature>
<dbReference type="SUPFAM" id="SSF57196">
    <property type="entry name" value="EGF/Laminin"/>
    <property type="match status" value="11"/>
</dbReference>
<feature type="domain" description="Laminin G" evidence="14">
    <location>
        <begin position="456"/>
        <end position="631"/>
    </location>
</feature>
<feature type="disulfide bond" evidence="11">
    <location>
        <begin position="229"/>
        <end position="238"/>
    </location>
</feature>
<feature type="disulfide bond" evidence="11">
    <location>
        <begin position="358"/>
        <end position="367"/>
    </location>
</feature>
<dbReference type="FunFam" id="2.60.120.200:FF:000081">
    <property type="entry name" value="Crumbs 1, cell polarity complex component"/>
    <property type="match status" value="1"/>
</dbReference>
<feature type="domain" description="EGF-like" evidence="15">
    <location>
        <begin position="1137"/>
        <end position="1172"/>
    </location>
</feature>
<feature type="disulfide bond" evidence="11">
    <location>
        <begin position="153"/>
        <end position="162"/>
    </location>
</feature>
<evidence type="ECO:0000256" key="9">
    <source>
        <dbReference type="ARBA" id="ARBA00023157"/>
    </source>
</evidence>
<dbReference type="SUPFAM" id="SSF57184">
    <property type="entry name" value="Growth factor receptor domain"/>
    <property type="match status" value="1"/>
</dbReference>
<sequence length="1364" mass="148658">MLIFFISCSTYFFLPPFLGTLCFRNATYCSSPPCKEDLPCSSSKACGSLSDPCFSNPCPQNATCQVTLDTQTYECRCPAGFKGRNCEIPMKRCFKNQCRHGGQCYVTDRGSKCFCAVGYKGTFCETPEDECLWNPCQNGAVCRERGNGQACYCVPGFQGALCDIEVNECISQPCQHGATCLNQIGSYSCVCSPEYTGRNCEVEYNECTSKPCLNGATCLQNWGSFACKCSAGFFGELCDRNINECASSPCLNGGHCVDKIDGYICDCSLVGFTGLHCEGPALLCSSQPCQNNATCLEDPAGFQCLCRPGYTGSLCDIHIPLCNSQPCMYGAECVELTWFNMSQEVNTHDEAKGYICKCGKGFSGVHCEQDIDECESNPCQNGGTCENLPGSYICHCPRYVLEGHYYGGPDCIQVLTGCEEDLCQNGGSCIPYLMDNKHSFTCMCVPGFIGPYCDTKTTLSFNGRTVLPLTLQPPKGEAFNASFTFRTAQTSAVLLNLGDQTTALKLYLQNGFLFLTLSSNNQLHTLLHLAHNVSDDSWHSVEIIFQDYIHFRLLDPSCGNTCVNQSRLGDASNIEFQKILFGGELSAQQGTNITDIVETQPSFVGCIRDITVGSIAITEEDGKLANVEVGCRRRDHCESHPCGNRGKCVNLWLSYYCNCHLPYRGNNCSTEYEAAGFGYGNVSSYAVFQTRIRQSDDMIMSAFVRTKHDTGVLFALGNSTHCDIIVSLESGKLAARTEHDNLAKGEHGISDGQVHLVTMKLTQSKLNLFTPSLPLDIIALDIRREQYIGFLYVGGLADHLETSKRGGYFKGCIQDLRVDGTALEFFSTSDSKISGNSTLVNVTMGCLYDTNCKPSLCQNGSTCDGTNDSDCQCSSKTAGKPCEDQQWCQLTKCPSGSVCQPVPGGYECISNALFSGNGQAISFKSNGKIMRDLTNLTIGFRTTDSESVLLHAQRKPEIIKVTIQKKFLHFHLQSGNDLHAMSLLSKESVSDSQWHTVTLSMTSPGSRSSTWQMEIDGKPQKMTSSLVTGNLNFLKEGTEIYLGVDNGGMNRNFTGCLGTALIEGIHLPYFADTDYLMAKPQVEQFVKTSPDIVAIRCLVSDPCASNPCLFGGSCRDVFTHPLCTCPKGRSGDVCENKATECLPSPCAHGNCTIEADGYKCECEPGYTGPNCEFISCHGQLCVRGATCVVEADGFHCLCPANFTGHQCRFNVMPSTFCGDEKKNITCYNFSNCTEKKGVLGCSCEPGFVGERCEIDVDECESNPCLNGGICQNLPNRFHCICDLHFAGDTCEIDLSEFLPPGVFTAVASAVLALFFAMCAGLCIFIAIAGMRSSQGTYSPSRQEKEGSRVEMWNIVHPPPLERLI</sequence>
<evidence type="ECO:0000256" key="4">
    <source>
        <dbReference type="ARBA" id="ARBA00022692"/>
    </source>
</evidence>
<evidence type="ECO:0000259" key="14">
    <source>
        <dbReference type="PROSITE" id="PS50025"/>
    </source>
</evidence>
<dbReference type="Pfam" id="PF02210">
    <property type="entry name" value="Laminin_G_2"/>
    <property type="match status" value="3"/>
</dbReference>
<dbReference type="PANTHER" id="PTHR12916">
    <property type="entry name" value="CYTOCHROME C OXIDASE POLYPEPTIDE VIC-2"/>
    <property type="match status" value="1"/>
</dbReference>
<dbReference type="PROSITE" id="PS01186">
    <property type="entry name" value="EGF_2"/>
    <property type="match status" value="10"/>
</dbReference>
<feature type="disulfide bond" evidence="11">
    <location>
        <begin position="444"/>
        <end position="453"/>
    </location>
</feature>
<dbReference type="FunFam" id="2.10.25.10:FF:000348">
    <property type="entry name" value="Crumbs 1, cell polarity complex component"/>
    <property type="match status" value="1"/>
</dbReference>
<feature type="domain" description="EGF-like" evidence="15">
    <location>
        <begin position="280"/>
        <end position="316"/>
    </location>
</feature>
<dbReference type="FunFam" id="2.10.25.10:FF:000327">
    <property type="entry name" value="neurogenic locus notch homolog protein 4"/>
    <property type="match status" value="1"/>
</dbReference>
<dbReference type="PROSITE" id="PS01187">
    <property type="entry name" value="EGF_CA"/>
    <property type="match status" value="4"/>
</dbReference>
<dbReference type="PROSITE" id="PS00010">
    <property type="entry name" value="ASX_HYDROXYL"/>
    <property type="match status" value="5"/>
</dbReference>
<reference evidence="16" key="1">
    <citation type="thesis" date="2020" institute="ProQuest LLC" country="789 East Eisenhower Parkway, Ann Arbor, MI, USA">
        <title>Comparative Genomics and Chromosome Evolution.</title>
        <authorList>
            <person name="Mudd A.B."/>
        </authorList>
    </citation>
    <scope>NUCLEOTIDE SEQUENCE</scope>
    <source>
        <strain evidence="16">HN-11 Male</strain>
        <tissue evidence="16">Kidney and liver</tissue>
    </source>
</reference>
<feature type="domain" description="EGF-like" evidence="15">
    <location>
        <begin position="414"/>
        <end position="454"/>
    </location>
</feature>
<feature type="domain" description="EGF-like" evidence="15">
    <location>
        <begin position="1173"/>
        <end position="1208"/>
    </location>
</feature>
<keyword evidence="6" id="KW-0677">Repeat</keyword>
<dbReference type="Proteomes" id="UP000770717">
    <property type="component" value="Unassembled WGS sequence"/>
</dbReference>
<keyword evidence="3 11" id="KW-0245">EGF-like domain</keyword>
<feature type="disulfide bond" evidence="11">
    <location>
        <begin position="1162"/>
        <end position="1171"/>
    </location>
</feature>
<evidence type="ECO:0000256" key="2">
    <source>
        <dbReference type="ARBA" id="ARBA00022473"/>
    </source>
</evidence>
<keyword evidence="5 13" id="KW-0732">Signal</keyword>
<dbReference type="SMART" id="SM00179">
    <property type="entry name" value="EGF_CA"/>
    <property type="match status" value="13"/>
</dbReference>
<feature type="disulfide bond" evidence="11">
    <location>
        <begin position="191"/>
        <end position="200"/>
    </location>
</feature>
<dbReference type="InterPro" id="IPR049883">
    <property type="entry name" value="NOTCH1_EGF-like"/>
</dbReference>
<dbReference type="SMART" id="SM00181">
    <property type="entry name" value="EGF"/>
    <property type="match status" value="17"/>
</dbReference>
<evidence type="ECO:0000256" key="7">
    <source>
        <dbReference type="ARBA" id="ARBA00022976"/>
    </source>
</evidence>
<dbReference type="InterPro" id="IPR001881">
    <property type="entry name" value="EGF-like_Ca-bd_dom"/>
</dbReference>
<dbReference type="FunFam" id="2.10.25.10:FF:000143">
    <property type="entry name" value="Protein crumbs 1"/>
    <property type="match status" value="1"/>
</dbReference>
<evidence type="ECO:0000256" key="12">
    <source>
        <dbReference type="SAM" id="Phobius"/>
    </source>
</evidence>
<dbReference type="PROSITE" id="PS50025">
    <property type="entry name" value="LAM_G_DOMAIN"/>
    <property type="match status" value="3"/>
</dbReference>
<keyword evidence="8 12" id="KW-1133">Transmembrane helix</keyword>
<keyword evidence="10" id="KW-0325">Glycoprotein</keyword>
<dbReference type="Gene3D" id="2.60.120.200">
    <property type="match status" value="3"/>
</dbReference>
<evidence type="ECO:0000256" key="1">
    <source>
        <dbReference type="ARBA" id="ARBA00004479"/>
    </source>
</evidence>
<feature type="disulfide bond" evidence="11">
    <location>
        <begin position="1198"/>
        <end position="1207"/>
    </location>
</feature>
<evidence type="ECO:0000313" key="16">
    <source>
        <dbReference type="EMBL" id="KAG9483301.1"/>
    </source>
</evidence>
<evidence type="ECO:0000256" key="5">
    <source>
        <dbReference type="ARBA" id="ARBA00022729"/>
    </source>
</evidence>
<dbReference type="GO" id="GO:0016020">
    <property type="term" value="C:membrane"/>
    <property type="evidence" value="ECO:0007669"/>
    <property type="project" value="UniProtKB-SubCell"/>
</dbReference>
<feature type="domain" description="Laminin G" evidence="14">
    <location>
        <begin position="910"/>
        <end position="1097"/>
    </location>
</feature>
<evidence type="ECO:0000256" key="8">
    <source>
        <dbReference type="ARBA" id="ARBA00022989"/>
    </source>
</evidence>
<dbReference type="SMART" id="SM00282">
    <property type="entry name" value="LamG"/>
    <property type="match status" value="3"/>
</dbReference>
<comment type="subcellular location">
    <subcellularLocation>
        <location evidence="1">Membrane</location>
        <topology evidence="1">Single-pass type I membrane protein</topology>
    </subcellularLocation>
</comment>
<feature type="domain" description="Laminin G" evidence="14">
    <location>
        <begin position="675"/>
        <end position="846"/>
    </location>
</feature>
<dbReference type="InterPro" id="IPR009030">
    <property type="entry name" value="Growth_fac_rcpt_cys_sf"/>
</dbReference>
<feature type="disulfide bond" evidence="11">
    <location>
        <begin position="659"/>
        <end position="668"/>
    </location>
</feature>
<dbReference type="FunFam" id="2.10.25.10:FF:000063">
    <property type="entry name" value="Slit guidance ligand 2"/>
    <property type="match status" value="1"/>
</dbReference>
<feature type="domain" description="EGF-like" evidence="15">
    <location>
        <begin position="370"/>
        <end position="412"/>
    </location>
</feature>
<feature type="chain" id="PRO_5035258561" description="Crumbs cell polarity complex component 1" evidence="13">
    <location>
        <begin position="20"/>
        <end position="1364"/>
    </location>
</feature>
<evidence type="ECO:0000256" key="10">
    <source>
        <dbReference type="ARBA" id="ARBA00023180"/>
    </source>
</evidence>
<accession>A0A8J6F9P5</accession>
<feature type="domain" description="EGF-like" evidence="15">
    <location>
        <begin position="89"/>
        <end position="125"/>
    </location>
</feature>
<dbReference type="Pfam" id="PF12661">
    <property type="entry name" value="hEGF"/>
    <property type="match status" value="3"/>
</dbReference>
<name>A0A8J6F9P5_ELECQ</name>
<feature type="domain" description="EGF-like" evidence="15">
    <location>
        <begin position="848"/>
        <end position="883"/>
    </location>
</feature>
<feature type="disulfide bond" evidence="11">
    <location>
        <begin position="77"/>
        <end position="86"/>
    </location>
</feature>
<dbReference type="SUPFAM" id="SSF49899">
    <property type="entry name" value="Concanavalin A-like lectins/glucanases"/>
    <property type="match status" value="3"/>
</dbReference>
<feature type="disulfide bond" evidence="11">
    <location>
        <begin position="115"/>
        <end position="124"/>
    </location>
</feature>
<feature type="disulfide bond" evidence="11">
    <location>
        <begin position="58"/>
        <end position="75"/>
    </location>
</feature>
<dbReference type="InterPro" id="IPR018097">
    <property type="entry name" value="EGF_Ca-bd_CS"/>
</dbReference>
<dbReference type="GO" id="GO:0048732">
    <property type="term" value="P:gland development"/>
    <property type="evidence" value="ECO:0007669"/>
    <property type="project" value="UniProtKB-ARBA"/>
</dbReference>
<dbReference type="GO" id="GO:0007219">
    <property type="term" value="P:Notch signaling pathway"/>
    <property type="evidence" value="ECO:0007669"/>
    <property type="project" value="UniProtKB-KW"/>
</dbReference>
<evidence type="ECO:0008006" key="18">
    <source>
        <dbReference type="Google" id="ProtNLM"/>
    </source>
</evidence>
<feature type="domain" description="EGF-like" evidence="15">
    <location>
        <begin position="203"/>
        <end position="239"/>
    </location>
</feature>
<evidence type="ECO:0000256" key="13">
    <source>
        <dbReference type="SAM" id="SignalP"/>
    </source>
</evidence>
<feature type="domain" description="EGF-like" evidence="15">
    <location>
        <begin position="165"/>
        <end position="201"/>
    </location>
</feature>
<keyword evidence="4 12" id="KW-0812">Transmembrane</keyword>
<dbReference type="PROSITE" id="PS00022">
    <property type="entry name" value="EGF_1"/>
    <property type="match status" value="15"/>
</dbReference>
<dbReference type="Pfam" id="PF00008">
    <property type="entry name" value="EGF"/>
    <property type="match status" value="8"/>
</dbReference>
<keyword evidence="12" id="KW-0472">Membrane</keyword>
<feature type="disulfide bond" evidence="11">
    <location>
        <begin position="873"/>
        <end position="882"/>
    </location>
</feature>
<protein>
    <recommendedName>
        <fullName evidence="18">Crumbs cell polarity complex component 1</fullName>
    </recommendedName>
</protein>
<dbReference type="PROSITE" id="PS50026">
    <property type="entry name" value="EGF_3"/>
    <property type="match status" value="17"/>
</dbReference>
<dbReference type="OrthoDB" id="283575at2759"/>
<feature type="disulfide bond" evidence="11">
    <location>
        <begin position="1243"/>
        <end position="1252"/>
    </location>
</feature>
<dbReference type="InterPro" id="IPR000742">
    <property type="entry name" value="EGF"/>
</dbReference>
<dbReference type="PRINTS" id="PR00010">
    <property type="entry name" value="EGFBLOOD"/>
</dbReference>
<dbReference type="InterPro" id="IPR001791">
    <property type="entry name" value="Laminin_G"/>
</dbReference>
<dbReference type="GO" id="GO:0048646">
    <property type="term" value="P:anatomical structure formation involved in morphogenesis"/>
    <property type="evidence" value="ECO:0007669"/>
    <property type="project" value="UniProtKB-ARBA"/>
</dbReference>
<dbReference type="PRINTS" id="PR01983">
    <property type="entry name" value="NOTCH"/>
</dbReference>
<evidence type="ECO:0000256" key="11">
    <source>
        <dbReference type="PROSITE-ProRule" id="PRU00076"/>
    </source>
</evidence>
<feature type="disulfide bond" evidence="11">
    <location>
        <begin position="306"/>
        <end position="315"/>
    </location>
</feature>
<feature type="domain" description="EGF-like" evidence="15">
    <location>
        <begin position="127"/>
        <end position="163"/>
    </location>
</feature>
<feature type="domain" description="EGF-like" evidence="15">
    <location>
        <begin position="633"/>
        <end position="669"/>
    </location>
</feature>
<dbReference type="GO" id="GO:0009952">
    <property type="term" value="P:anterior/posterior pattern specification"/>
    <property type="evidence" value="ECO:0007669"/>
    <property type="project" value="UniProtKB-ARBA"/>
</dbReference>
<evidence type="ECO:0000256" key="3">
    <source>
        <dbReference type="ARBA" id="ARBA00022536"/>
    </source>
</evidence>
<feature type="signal peptide" evidence="13">
    <location>
        <begin position="1"/>
        <end position="19"/>
    </location>
</feature>
<dbReference type="FunFam" id="2.10.25.10:FF:000122">
    <property type="entry name" value="Protein crumbs homolog 2"/>
    <property type="match status" value="1"/>
</dbReference>
<dbReference type="CDD" id="cd00110">
    <property type="entry name" value="LamG"/>
    <property type="match status" value="3"/>
</dbReference>
<dbReference type="CDD" id="cd00054">
    <property type="entry name" value="EGF_CA"/>
    <property type="match status" value="10"/>
</dbReference>
<dbReference type="FunFam" id="2.10.25.10:FF:000012">
    <property type="entry name" value="Delta-like protein"/>
    <property type="match status" value="1"/>
</dbReference>
<comment type="caution">
    <text evidence="11">Lacks conserved residue(s) required for the propagation of feature annotation.</text>
</comment>
<dbReference type="GO" id="GO:0030097">
    <property type="term" value="P:hemopoiesis"/>
    <property type="evidence" value="ECO:0007669"/>
    <property type="project" value="UniProtKB-ARBA"/>
</dbReference>
<feature type="domain" description="EGF-like" evidence="15">
    <location>
        <begin position="241"/>
        <end position="278"/>
    </location>
</feature>
<gene>
    <name evidence="16" type="ORF">GDO78_009302</name>
</gene>
<keyword evidence="7" id="KW-0914">Notch signaling pathway</keyword>
<feature type="domain" description="EGF-like" evidence="15">
    <location>
        <begin position="1255"/>
        <end position="1291"/>
    </location>
</feature>
<feature type="domain" description="EGF-like" evidence="15">
    <location>
        <begin position="318"/>
        <end position="368"/>
    </location>
</feature>
<dbReference type="GO" id="GO:0019904">
    <property type="term" value="F:protein domain specific binding"/>
    <property type="evidence" value="ECO:0007669"/>
    <property type="project" value="UniProtKB-ARBA"/>
</dbReference>
<dbReference type="GO" id="GO:0048863">
    <property type="term" value="P:stem cell differentiation"/>
    <property type="evidence" value="ECO:0007669"/>
    <property type="project" value="UniProtKB-ARBA"/>
</dbReference>
<proteinExistence type="predicted"/>
<feature type="domain" description="EGF-like" evidence="15">
    <location>
        <begin position="1213"/>
        <end position="1253"/>
    </location>
</feature>
<keyword evidence="17" id="KW-1185">Reference proteome</keyword>
<dbReference type="InterPro" id="IPR013320">
    <property type="entry name" value="ConA-like_dom_sf"/>
</dbReference>
<dbReference type="FunFam" id="2.10.25.10:FF:000039">
    <property type="entry name" value="Crumbs cell polarity complex component 1"/>
    <property type="match status" value="1"/>
</dbReference>
<evidence type="ECO:0000313" key="17">
    <source>
        <dbReference type="Proteomes" id="UP000770717"/>
    </source>
</evidence>
<feature type="disulfide bond" evidence="11">
    <location>
        <begin position="1141"/>
        <end position="1151"/>
    </location>
</feature>
<dbReference type="EMBL" id="WNTK01000005">
    <property type="protein sequence ID" value="KAG9483301.1"/>
    <property type="molecule type" value="Genomic_DNA"/>
</dbReference>
<keyword evidence="2" id="KW-0217">Developmental protein</keyword>